<dbReference type="AlphaFoldDB" id="A0A3M5VLD3"/>
<dbReference type="EMBL" id="RBUA01000535">
    <property type="protein sequence ID" value="RMU58990.1"/>
    <property type="molecule type" value="Genomic_DNA"/>
</dbReference>
<proteinExistence type="predicted"/>
<organism evidence="1 2">
    <name type="scientific">Pseudomonas syringae pv. avii</name>
    <dbReference type="NCBI Taxonomy" id="663959"/>
    <lineage>
        <taxon>Bacteria</taxon>
        <taxon>Pseudomonadati</taxon>
        <taxon>Pseudomonadota</taxon>
        <taxon>Gammaproteobacteria</taxon>
        <taxon>Pseudomonadales</taxon>
        <taxon>Pseudomonadaceae</taxon>
        <taxon>Pseudomonas</taxon>
        <taxon>Pseudomonas syringae</taxon>
    </lineage>
</organism>
<reference evidence="1 2" key="1">
    <citation type="submission" date="2018-08" db="EMBL/GenBank/DDBJ databases">
        <title>Recombination of ecologically and evolutionarily significant loci maintains genetic cohesion in the Pseudomonas syringae species complex.</title>
        <authorList>
            <person name="Dillon M."/>
            <person name="Thakur S."/>
            <person name="Almeida R.N.D."/>
            <person name="Weir B.S."/>
            <person name="Guttman D.S."/>
        </authorList>
    </citation>
    <scope>NUCLEOTIDE SEQUENCE [LARGE SCALE GENOMIC DNA]</scope>
    <source>
        <strain evidence="1 2">ICMP 14479</strain>
    </source>
</reference>
<name>A0A3M5VLD3_PSESX</name>
<sequence>MLAPICCLSVVFQRVRVRNTVVKTQGLQAGESLSHIGRPVWPVPDEQADGVGLLRADGLPGQHACHLAASVDAAGRRLYVVGQSPIQFALQDQRVGLG</sequence>
<protein>
    <submittedName>
        <fullName evidence="1">Uncharacterized protein</fullName>
    </submittedName>
</protein>
<evidence type="ECO:0000313" key="1">
    <source>
        <dbReference type="EMBL" id="RMU58990.1"/>
    </source>
</evidence>
<dbReference type="Proteomes" id="UP000280395">
    <property type="component" value="Unassembled WGS sequence"/>
</dbReference>
<accession>A0A3M5VLD3</accession>
<gene>
    <name evidence="1" type="ORF">ALP29_200793</name>
</gene>
<evidence type="ECO:0000313" key="2">
    <source>
        <dbReference type="Proteomes" id="UP000280395"/>
    </source>
</evidence>
<comment type="caution">
    <text evidence="1">The sequence shown here is derived from an EMBL/GenBank/DDBJ whole genome shotgun (WGS) entry which is preliminary data.</text>
</comment>